<evidence type="ECO:0000259" key="2">
    <source>
        <dbReference type="Pfam" id="PF18623"/>
    </source>
</evidence>
<dbReference type="GeneID" id="77256396"/>
<organism evidence="3 4">
    <name type="scientific">Marinobacter salarius</name>
    <dbReference type="NCBI Taxonomy" id="1420917"/>
    <lineage>
        <taxon>Bacteria</taxon>
        <taxon>Pseudomonadati</taxon>
        <taxon>Pseudomonadota</taxon>
        <taxon>Gammaproteobacteria</taxon>
        <taxon>Pseudomonadales</taxon>
        <taxon>Marinobacteraceae</taxon>
        <taxon>Marinobacter</taxon>
    </lineage>
</organism>
<feature type="region of interest" description="Disordered" evidence="1">
    <location>
        <begin position="1"/>
        <end position="39"/>
    </location>
</feature>
<gene>
    <name evidence="3" type="primary">tnsE</name>
    <name evidence="3" type="ORF">MARSALSMR5_02457</name>
</gene>
<dbReference type="Pfam" id="PF18623">
    <property type="entry name" value="TnsE_C"/>
    <property type="match status" value="1"/>
</dbReference>
<proteinExistence type="predicted"/>
<evidence type="ECO:0000313" key="4">
    <source>
        <dbReference type="Proteomes" id="UP000193100"/>
    </source>
</evidence>
<dbReference type="Proteomes" id="UP000193100">
    <property type="component" value="Chromosome"/>
</dbReference>
<sequence length="210" mass="23948">MMTVRKAYNGRRRPGARGSETASEPGEGQPEIITDEPTIQGNLPAGRFDAVDDQSNDSHLYTRNFDAFPAMIELLENRGCRLLFGGIRKLPVLKDYSKRLLAVGNPRCLSYRVLNYASRNYALLEVDKPDINKGLSILLLEQPRPDFTWHATVAELEQRLIKKSLRWPTTYLDETFSGAYRRISHHGVRARETMVSKVAYQDVKAICYWS</sequence>
<evidence type="ECO:0000313" key="3">
    <source>
        <dbReference type="EMBL" id="ARM84520.1"/>
    </source>
</evidence>
<evidence type="ECO:0000256" key="1">
    <source>
        <dbReference type="SAM" id="MobiDB-lite"/>
    </source>
</evidence>
<dbReference type="RefSeq" id="WP_085680944.1">
    <property type="nucleotide sequence ID" value="NZ_CP020931.1"/>
</dbReference>
<reference evidence="3 4" key="1">
    <citation type="submission" date="2017-04" db="EMBL/GenBank/DDBJ databases">
        <title>Genome Sequence of Marinobacter salarius strain SMR5 Isolated from a culture of the Diatom Skeletonema marinoi.</title>
        <authorList>
            <person name="Topel M."/>
            <person name="Pinder M.I.M."/>
            <person name="Johansson O.N."/>
            <person name="Kourtchenko O."/>
            <person name="Godhe A."/>
            <person name="Clarke A.K."/>
        </authorList>
    </citation>
    <scope>NUCLEOTIDE SEQUENCE [LARGE SCALE GENOMIC DNA]</scope>
    <source>
        <strain evidence="3 4">SMR5</strain>
    </source>
</reference>
<accession>A0A1W6KAS2</accession>
<dbReference type="AlphaFoldDB" id="A0A1W6KAS2"/>
<dbReference type="EMBL" id="CP020931">
    <property type="protein sequence ID" value="ARM84520.1"/>
    <property type="molecule type" value="Genomic_DNA"/>
</dbReference>
<protein>
    <submittedName>
        <fullName evidence="3">Transposon Tn7 transposition protein TnsE</fullName>
    </submittedName>
</protein>
<feature type="domain" description="TnsE C-terminal" evidence="2">
    <location>
        <begin position="64"/>
        <end position="188"/>
    </location>
</feature>
<name>A0A1W6KAS2_9GAMM</name>
<dbReference type="InterPro" id="IPR041419">
    <property type="entry name" value="TnsE_C"/>
</dbReference>